<dbReference type="SUPFAM" id="SSF140683">
    <property type="entry name" value="SP0561-like"/>
    <property type="match status" value="1"/>
</dbReference>
<organism evidence="2 3">
    <name type="scientific">Candidatus Edwardsbacteria bacterium GWF2_54_11</name>
    <dbReference type="NCBI Taxonomy" id="1817851"/>
    <lineage>
        <taxon>Bacteria</taxon>
        <taxon>Candidatus Edwardsiibacteriota</taxon>
    </lineage>
</organism>
<dbReference type="Gene3D" id="1.10.3910.10">
    <property type="entry name" value="SP0561-like"/>
    <property type="match status" value="1"/>
</dbReference>
<dbReference type="NCBIfam" id="TIGR03980">
    <property type="entry name" value="prismane_assoc"/>
    <property type="match status" value="1"/>
</dbReference>
<reference evidence="2 3" key="1">
    <citation type="journal article" date="2016" name="Nat. Commun.">
        <title>Thousands of microbial genomes shed light on interconnected biogeochemical processes in an aquifer system.</title>
        <authorList>
            <person name="Anantharaman K."/>
            <person name="Brown C.T."/>
            <person name="Hug L.A."/>
            <person name="Sharon I."/>
            <person name="Castelle C.J."/>
            <person name="Probst A.J."/>
            <person name="Thomas B.C."/>
            <person name="Singh A."/>
            <person name="Wilkins M.J."/>
            <person name="Karaoz U."/>
            <person name="Brodie E.L."/>
            <person name="Williams K.H."/>
            <person name="Hubbard S.S."/>
            <person name="Banfield J.F."/>
        </authorList>
    </citation>
    <scope>NUCLEOTIDE SEQUENCE [LARGE SCALE GENOMIC DNA]</scope>
</reference>
<comment type="caution">
    <text evidence="2">The sequence shown here is derived from an EMBL/GenBank/DDBJ whole genome shotgun (WGS) entry which is preliminary data.</text>
</comment>
<dbReference type="EMBL" id="MFFM01000028">
    <property type="protein sequence ID" value="OGF12932.1"/>
    <property type="molecule type" value="Genomic_DNA"/>
</dbReference>
<accession>A0A1F5REV1</accession>
<name>A0A1F5REV1_9BACT</name>
<evidence type="ECO:0000313" key="3">
    <source>
        <dbReference type="Proteomes" id="UP000177230"/>
    </source>
</evidence>
<dbReference type="InterPro" id="IPR015077">
    <property type="entry name" value="DUF1858"/>
</dbReference>
<dbReference type="AlphaFoldDB" id="A0A1F5REV1"/>
<dbReference type="PANTHER" id="PTHR39341:SF1">
    <property type="entry name" value="DUF1858 DOMAIN-CONTAINING PROTEIN"/>
    <property type="match status" value="1"/>
</dbReference>
<sequence length="73" mass="8317">MEKITRDMTIMDVVNKYPQSIKVFFEHGLFCIGCNVAYRETVEQGAMAHGLDVSQLMDRLNEAINNPEPAEKK</sequence>
<feature type="domain" description="DUF1858" evidence="1">
    <location>
        <begin position="4"/>
        <end position="57"/>
    </location>
</feature>
<dbReference type="Proteomes" id="UP000177230">
    <property type="component" value="Unassembled WGS sequence"/>
</dbReference>
<evidence type="ECO:0000259" key="1">
    <source>
        <dbReference type="Pfam" id="PF08984"/>
    </source>
</evidence>
<dbReference type="PANTHER" id="PTHR39341">
    <property type="entry name" value="BSL7085 PROTEIN"/>
    <property type="match status" value="1"/>
</dbReference>
<protein>
    <submittedName>
        <fullName evidence="2">Disulfide oxidoreductase</fullName>
    </submittedName>
</protein>
<proteinExistence type="predicted"/>
<evidence type="ECO:0000313" key="2">
    <source>
        <dbReference type="EMBL" id="OGF12932.1"/>
    </source>
</evidence>
<dbReference type="InterPro" id="IPR038062">
    <property type="entry name" value="ScdA-like_N_sf"/>
</dbReference>
<dbReference type="InterPro" id="IPR023883">
    <property type="entry name" value="CHP03980_redox-disulphide"/>
</dbReference>
<dbReference type="Pfam" id="PF08984">
    <property type="entry name" value="DUF1858"/>
    <property type="match status" value="1"/>
</dbReference>
<gene>
    <name evidence="2" type="ORF">A2024_11950</name>
</gene>